<dbReference type="InterPro" id="IPR041677">
    <property type="entry name" value="DNA2/NAM7_AAA_11"/>
</dbReference>
<dbReference type="InterPro" id="IPR045055">
    <property type="entry name" value="DNA2/NAM7-like"/>
</dbReference>
<dbReference type="Pfam" id="PF00575">
    <property type="entry name" value="S1"/>
    <property type="match status" value="1"/>
</dbReference>
<gene>
    <name evidence="2" type="ORF">MUN53_02475</name>
</gene>
<dbReference type="InterPro" id="IPR003695">
    <property type="entry name" value="Ppx_GppA_N"/>
</dbReference>
<dbReference type="PROSITE" id="PS50126">
    <property type="entry name" value="S1"/>
    <property type="match status" value="1"/>
</dbReference>
<dbReference type="SMART" id="SM00316">
    <property type="entry name" value="S1"/>
    <property type="match status" value="1"/>
</dbReference>
<dbReference type="InterPro" id="IPR041679">
    <property type="entry name" value="DNA2/NAM7-like_C"/>
</dbReference>
<keyword evidence="3" id="KW-1185">Reference proteome</keyword>
<evidence type="ECO:0000313" key="3">
    <source>
        <dbReference type="Proteomes" id="UP001165444"/>
    </source>
</evidence>
<dbReference type="EMBL" id="JAKZMM010000004">
    <property type="protein sequence ID" value="MCJ2379485.1"/>
    <property type="molecule type" value="Genomic_DNA"/>
</dbReference>
<dbReference type="InterPro" id="IPR012340">
    <property type="entry name" value="NA-bd_OB-fold"/>
</dbReference>
<dbReference type="SUPFAM" id="SSF50249">
    <property type="entry name" value="Nucleic acid-binding proteins"/>
    <property type="match status" value="1"/>
</dbReference>
<accession>A0ABT0BXI4</accession>
<dbReference type="Pfam" id="PF13086">
    <property type="entry name" value="AAA_11"/>
    <property type="match status" value="2"/>
</dbReference>
<dbReference type="CDD" id="cd18808">
    <property type="entry name" value="SF1_C_Upf1"/>
    <property type="match status" value="1"/>
</dbReference>
<comment type="caution">
    <text evidence="2">The sequence shown here is derived from an EMBL/GenBank/DDBJ whole genome shotgun (WGS) entry which is preliminary data.</text>
</comment>
<reference evidence="2 3" key="1">
    <citation type="submission" date="2022-03" db="EMBL/GenBank/DDBJ databases">
        <title>Parabacteroides sp. nov. isolated from swine feces.</title>
        <authorList>
            <person name="Bak J.E."/>
        </authorList>
    </citation>
    <scope>NUCLEOTIDE SEQUENCE [LARGE SCALE GENOMIC DNA]</scope>
    <source>
        <strain evidence="2 3">AGMB00274</strain>
    </source>
</reference>
<dbReference type="Pfam" id="PF13087">
    <property type="entry name" value="AAA_12"/>
    <property type="match status" value="1"/>
</dbReference>
<dbReference type="SUPFAM" id="SSF52540">
    <property type="entry name" value="P-loop containing nucleoside triphosphate hydrolases"/>
    <property type="match status" value="1"/>
</dbReference>
<dbReference type="Pfam" id="PF02541">
    <property type="entry name" value="Ppx-GppA"/>
    <property type="match status" value="1"/>
</dbReference>
<name>A0ABT0BXI4_9BACT</name>
<protein>
    <submittedName>
        <fullName evidence="2">AAA domain-containing protein</fullName>
    </submittedName>
</protein>
<dbReference type="Gene3D" id="2.40.50.140">
    <property type="entry name" value="Nucleic acid-binding proteins"/>
    <property type="match status" value="1"/>
</dbReference>
<dbReference type="InterPro" id="IPR047187">
    <property type="entry name" value="SF1_C_Upf1"/>
</dbReference>
<dbReference type="PANTHER" id="PTHR10887">
    <property type="entry name" value="DNA2/NAM7 HELICASE FAMILY"/>
    <property type="match status" value="1"/>
</dbReference>
<dbReference type="Gene3D" id="3.30.420.150">
    <property type="entry name" value="Exopolyphosphatase. Domain 2"/>
    <property type="match status" value="1"/>
</dbReference>
<feature type="domain" description="S1 motif" evidence="1">
    <location>
        <begin position="9"/>
        <end position="79"/>
    </location>
</feature>
<dbReference type="PANTHER" id="PTHR10887:SF495">
    <property type="entry name" value="HELICASE SENATAXIN ISOFORM X1-RELATED"/>
    <property type="match status" value="1"/>
</dbReference>
<dbReference type="Proteomes" id="UP001165444">
    <property type="component" value="Unassembled WGS sequence"/>
</dbReference>
<dbReference type="Gene3D" id="3.30.420.40">
    <property type="match status" value="1"/>
</dbReference>
<organism evidence="2 3">
    <name type="scientific">Parabacteroides faecalis</name>
    <dbReference type="NCBI Taxonomy" id="2924040"/>
    <lineage>
        <taxon>Bacteria</taxon>
        <taxon>Pseudomonadati</taxon>
        <taxon>Bacteroidota</taxon>
        <taxon>Bacteroidia</taxon>
        <taxon>Bacteroidales</taxon>
        <taxon>Tannerellaceae</taxon>
        <taxon>Parabacteroides</taxon>
    </lineage>
</organism>
<sequence length="1402" mass="160231">MTVINMQVGDIIEEAKIVNIKDFGVFVEISPFQDGLIHFSQIIPKVEYGNIGNVLSVGDKVRCAVSEIKLDGKINLTMKIRKRIERKHQIEQVKKDIANMSDEDTSLRSIWMVLTNIQHYMLKYMQLAIPLKKGSACLNTKGNKLIAQIDSQIHFDNFKSEVRRLYSANVVRHSQLPGFWYFETDADLCSDMQQFVDSCNNMYVAVRSNPVVEIQIKGADSTSKGIIKTRLQNYYSQLDFFEINEDLMVVTVPYENRAALEDLKEELGYALNGIRNGVPDFAEEGEQTTFDPARFVYEINYPQDGADRFLLTLDNEALLDKEGLRFGGLYGQSFIIKDGEKEYKLGKLSKIEYPNVTFNLLPEDSDKIKKMAENDCITAVIPDMDDMTGEIEKVNRLRDSFDRITEHPEDLVNPQLASYLFDASKATKLTHEVIEQRVEQIKKCQLNNSLNESQIQAIAKAVEAKDLAIIQGPPGTGKSTAIAELIWQLAQQKPDSRILLTSEANLAVDNALDRLKFSLHNIVKPIRVAAGDKFSAEGFAYSQVEMKKWAGIEMSDIDTEDNAVAIDTDEYKSFNPQELVLNRWMKNIYKRSQLHLQREDLKRLWFDFLMDLPSKWRKEVYQEYVSHCNVIGATCSSISDTNYSATEAKGKHRDSRFIKRFRAIFGETEINGYPVFLRFNTVIQDEASKATPAELSLPLVYGEKAVVIGDHRQLPPNLDREDILFKLHMQKLKADSREEHDQIEQLESYVRKNFDILEKSHFERLFRQIDSSLRGTFDTQYRMHNDINRVIEQFYVDDGGLKCGVANESREHGIDIPNLISPDNHVIWINTSSPEVRDGTSRANRGEVEAIEWVLSQLSKSESFRCYQESLPTNEDREIGLITFYGSQLKRLKGIVDKETKKGLSIKMSSVDRFQGMERNIIIVSMVRSNSMAQKWGQKPDYNRFPNVGFPAQKEYGFAKSPNRLNVALSRAKRLLIIVGNGEHFSNYTNPQGQAIYKNVFDEVKNNPNGRIIEWNVRKPKQERVAKIVRVPMPIQRSVNLNTRDINAETDKNLRIKETWLTPDGQPTENPHFAVLELSTKAVKLLIGRNEETIRTATRFDFNNFIRDAAKPETGKGLDSQNLMNMEYFRGRVLPVIKRMKQKMRSEGVDVVYTVATAAYRTAKNRDEVIECIRREAGINVRILSKKEESVSTMFAYGISSRYKLDIQKSRHSVMVDQGGGSTEVSVFNRGELEGSYSINLGTTALRNILTKDIPPTTLLVDAFKKSDQMLRERMVAFTKNMNTTMQTNEETFCVSVGSAITHATGKKKNAQQHDCILNYEQIADKIENLTAKLLEMFNTVGDLVRWERQMTGDTIDDMLTLRMGLPMYLLLMEKFNIKQIHVCGTGLWYGIYLQHLFNVAD</sequence>
<dbReference type="Gene3D" id="3.40.50.300">
    <property type="entry name" value="P-loop containing nucleotide triphosphate hydrolases"/>
    <property type="match status" value="2"/>
</dbReference>
<evidence type="ECO:0000313" key="2">
    <source>
        <dbReference type="EMBL" id="MCJ2379485.1"/>
    </source>
</evidence>
<dbReference type="SUPFAM" id="SSF53067">
    <property type="entry name" value="Actin-like ATPase domain"/>
    <property type="match status" value="2"/>
</dbReference>
<dbReference type="InterPro" id="IPR043129">
    <property type="entry name" value="ATPase_NBD"/>
</dbReference>
<dbReference type="RefSeq" id="WP_243323278.1">
    <property type="nucleotide sequence ID" value="NZ_JAKZMM010000004.1"/>
</dbReference>
<evidence type="ECO:0000259" key="1">
    <source>
        <dbReference type="PROSITE" id="PS50126"/>
    </source>
</evidence>
<proteinExistence type="predicted"/>
<dbReference type="InterPro" id="IPR027417">
    <property type="entry name" value="P-loop_NTPase"/>
</dbReference>
<dbReference type="InterPro" id="IPR003029">
    <property type="entry name" value="S1_domain"/>
</dbReference>